<dbReference type="EMBL" id="AP024714">
    <property type="protein sequence ID" value="BCX80805.1"/>
    <property type="molecule type" value="Genomic_DNA"/>
</dbReference>
<evidence type="ECO:0000313" key="2">
    <source>
        <dbReference type="EMBL" id="BCX80805.1"/>
    </source>
</evidence>
<evidence type="ECO:0000256" key="1">
    <source>
        <dbReference type="SAM" id="SignalP"/>
    </source>
</evidence>
<organism evidence="2 3">
    <name type="scientific">Methylomarinovum caldicuralii</name>
    <dbReference type="NCBI Taxonomy" id="438856"/>
    <lineage>
        <taxon>Bacteria</taxon>
        <taxon>Pseudomonadati</taxon>
        <taxon>Pseudomonadota</taxon>
        <taxon>Gammaproteobacteria</taxon>
        <taxon>Methylococcales</taxon>
        <taxon>Methylothermaceae</taxon>
        <taxon>Methylomarinovum</taxon>
    </lineage>
</organism>
<protein>
    <submittedName>
        <fullName evidence="2">Uncharacterized protein</fullName>
    </submittedName>
</protein>
<dbReference type="Proteomes" id="UP001321825">
    <property type="component" value="Chromosome"/>
</dbReference>
<feature type="signal peptide" evidence="1">
    <location>
        <begin position="1"/>
        <end position="30"/>
    </location>
</feature>
<reference evidence="3" key="1">
    <citation type="journal article" date="2024" name="Int. J. Syst. Evol. Microbiol.">
        <title>Methylomarinovum tepidoasis sp. nov., a moderately thermophilic methanotroph of the family Methylothermaceae isolated from a deep-sea hydrothermal field.</title>
        <authorList>
            <person name="Hirayama H."/>
            <person name="Takaki Y."/>
            <person name="Abe M."/>
            <person name="Miyazaki M."/>
            <person name="Uematsu K."/>
            <person name="Matsui Y."/>
            <person name="Takai K."/>
        </authorList>
    </citation>
    <scope>NUCLEOTIDE SEQUENCE [LARGE SCALE GENOMIC DNA]</scope>
    <source>
        <strain evidence="3">IT-9</strain>
    </source>
</reference>
<proteinExistence type="predicted"/>
<dbReference type="AlphaFoldDB" id="A0AAU9C101"/>
<dbReference type="KEGG" id="mcau:MIT9_P0381"/>
<name>A0AAU9C101_9GAMM</name>
<gene>
    <name evidence="2" type="ORF">MIT9_P0381</name>
</gene>
<evidence type="ECO:0000313" key="3">
    <source>
        <dbReference type="Proteomes" id="UP001321825"/>
    </source>
</evidence>
<accession>A0AAU9C101</accession>
<feature type="chain" id="PRO_5043571925" evidence="1">
    <location>
        <begin position="31"/>
        <end position="116"/>
    </location>
</feature>
<dbReference type="RefSeq" id="WP_317705753.1">
    <property type="nucleotide sequence ID" value="NZ_AP024714.1"/>
</dbReference>
<sequence length="116" mass="12270">MTYRNFQSIANRLILCSLALAPGAVSLAMANDLNDGIAIDDPIDDSLKPTLNVPFILMKAKAAELRSKKGLKSSRPVITQGEQGQGNITFGIGSKIAPGTTIINSSEIKNSNAISR</sequence>
<keyword evidence="1" id="KW-0732">Signal</keyword>
<keyword evidence="3" id="KW-1185">Reference proteome</keyword>